<feature type="region of interest" description="Disordered" evidence="3">
    <location>
        <begin position="505"/>
        <end position="524"/>
    </location>
</feature>
<keyword evidence="6" id="KW-1185">Reference proteome</keyword>
<organism evidence="5 6">
    <name type="scientific">Actinorhabdospora filicis</name>
    <dbReference type="NCBI Taxonomy" id="1785913"/>
    <lineage>
        <taxon>Bacteria</taxon>
        <taxon>Bacillati</taxon>
        <taxon>Actinomycetota</taxon>
        <taxon>Actinomycetes</taxon>
        <taxon>Micromonosporales</taxon>
        <taxon>Micromonosporaceae</taxon>
        <taxon>Actinorhabdospora</taxon>
    </lineage>
</organism>
<dbReference type="InterPro" id="IPR051309">
    <property type="entry name" value="ABCF_ATPase"/>
</dbReference>
<dbReference type="GO" id="GO:0005524">
    <property type="term" value="F:ATP binding"/>
    <property type="evidence" value="ECO:0007669"/>
    <property type="project" value="UniProtKB-KW"/>
</dbReference>
<dbReference type="AlphaFoldDB" id="A0A9W6W9F5"/>
<feature type="domain" description="ABC transporter" evidence="4">
    <location>
        <begin position="5"/>
        <end position="244"/>
    </location>
</feature>
<evidence type="ECO:0000256" key="1">
    <source>
        <dbReference type="ARBA" id="ARBA00022741"/>
    </source>
</evidence>
<dbReference type="SMART" id="SM00382">
    <property type="entry name" value="AAA"/>
    <property type="match status" value="2"/>
</dbReference>
<dbReference type="InterPro" id="IPR032524">
    <property type="entry name" value="ABC_tran_C"/>
</dbReference>
<dbReference type="Gene3D" id="3.40.50.300">
    <property type="entry name" value="P-loop containing nucleotide triphosphate hydrolases"/>
    <property type="match status" value="2"/>
</dbReference>
<dbReference type="InterPro" id="IPR027417">
    <property type="entry name" value="P-loop_NTPase"/>
</dbReference>
<dbReference type="InterPro" id="IPR032781">
    <property type="entry name" value="ABC_tran_Xtn"/>
</dbReference>
<dbReference type="EMBL" id="BSTX01000001">
    <property type="protein sequence ID" value="GLZ76595.1"/>
    <property type="molecule type" value="Genomic_DNA"/>
</dbReference>
<protein>
    <submittedName>
        <fullName evidence="5">ABC transporter ATP-binding protein</fullName>
    </submittedName>
</protein>
<reference evidence="5" key="1">
    <citation type="submission" date="2023-03" db="EMBL/GenBank/DDBJ databases">
        <title>Actinorhabdospora filicis NBRC 111898.</title>
        <authorList>
            <person name="Ichikawa N."/>
            <person name="Sato H."/>
            <person name="Tonouchi N."/>
        </authorList>
    </citation>
    <scope>NUCLEOTIDE SEQUENCE</scope>
    <source>
        <strain evidence="5">NBRC 111898</strain>
    </source>
</reference>
<dbReference type="PANTHER" id="PTHR42855:SF1">
    <property type="entry name" value="ABC TRANSPORTER DOMAIN-CONTAINING PROTEIN"/>
    <property type="match status" value="1"/>
</dbReference>
<dbReference type="GO" id="GO:0003677">
    <property type="term" value="F:DNA binding"/>
    <property type="evidence" value="ECO:0007669"/>
    <property type="project" value="InterPro"/>
</dbReference>
<evidence type="ECO:0000256" key="2">
    <source>
        <dbReference type="ARBA" id="ARBA00022840"/>
    </source>
</evidence>
<proteinExistence type="predicted"/>
<evidence type="ECO:0000313" key="5">
    <source>
        <dbReference type="EMBL" id="GLZ76595.1"/>
    </source>
</evidence>
<dbReference type="InterPro" id="IPR003593">
    <property type="entry name" value="AAA+_ATPase"/>
</dbReference>
<dbReference type="Pfam" id="PF12848">
    <property type="entry name" value="ABC_tran_Xtn"/>
    <property type="match status" value="1"/>
</dbReference>
<dbReference type="CDD" id="cd03221">
    <property type="entry name" value="ABCF_EF-3"/>
    <property type="match status" value="2"/>
</dbReference>
<evidence type="ECO:0000256" key="3">
    <source>
        <dbReference type="SAM" id="MobiDB-lite"/>
    </source>
</evidence>
<feature type="domain" description="ABC transporter" evidence="4">
    <location>
        <begin position="291"/>
        <end position="509"/>
    </location>
</feature>
<dbReference type="RefSeq" id="WP_285661765.1">
    <property type="nucleotide sequence ID" value="NZ_BSTX01000001.1"/>
</dbReference>
<sequence>MANLINLDAVAKSYGTTTLFSDLSTGVAEGDRIGVVGLNGTGKTTLLRLITKTEDPDAGRVTHRRDLRVGVLPQSIEYPAGTTVADVVLGDVWLPTEHTEEHEWAGDATVRTILDGLGMHNLGLDAPTDSMSGGERRRVALAALLVRPVDVLILDEPTNHLDIHGITWLADWLKQRVRTLIAVTHDRWFLDAVCETTWEVTDSTINSYEGGYSAWILARAERDRQAAASEERRQNLVRKELAWLRRGAPARTSKPKFRIAAADALIADVPEPRDKVNLSRMSVSRLGRQGFELKDVSLAVPGKTILSHVDWHVGPGDRIGLVGANGAGKSTLLGLMTGTRTPDEGAVTVGQTVKTAMLSQELKELPKDMKLLEAIQENGNRFTFGDRDMSAGQLAEAFGFTDKIMWTPIRDLSGGQRRRLQLLLLLTGQPNTLLLDEPTNDLDIDTLQALEDLLDSWPGILVVASHDRYLLERVTDKTIALLGDGSIKELPGGIDQYLELSEKGEAPGAATSGPAKAASASTVSREAQKELKRLERQLDKLGDKEAKLHVKLAENATDHARAAELHAELTALLAEKEDVETRWLELADGE</sequence>
<dbReference type="Gene3D" id="1.10.287.380">
    <property type="entry name" value="Valyl-tRNA synthetase, C-terminal domain"/>
    <property type="match status" value="1"/>
</dbReference>
<evidence type="ECO:0000313" key="6">
    <source>
        <dbReference type="Proteomes" id="UP001165079"/>
    </source>
</evidence>
<dbReference type="PROSITE" id="PS00211">
    <property type="entry name" value="ABC_TRANSPORTER_1"/>
    <property type="match status" value="2"/>
</dbReference>
<dbReference type="InterPro" id="IPR003439">
    <property type="entry name" value="ABC_transporter-like_ATP-bd"/>
</dbReference>
<feature type="compositionally biased region" description="Low complexity" evidence="3">
    <location>
        <begin position="506"/>
        <end position="522"/>
    </location>
</feature>
<dbReference type="Pfam" id="PF00005">
    <property type="entry name" value="ABC_tran"/>
    <property type="match status" value="2"/>
</dbReference>
<dbReference type="FunFam" id="3.40.50.300:FF:000011">
    <property type="entry name" value="Putative ABC transporter ATP-binding component"/>
    <property type="match status" value="1"/>
</dbReference>
<dbReference type="GO" id="GO:0016887">
    <property type="term" value="F:ATP hydrolysis activity"/>
    <property type="evidence" value="ECO:0007669"/>
    <property type="project" value="InterPro"/>
</dbReference>
<accession>A0A9W6W9F5</accession>
<keyword evidence="2 5" id="KW-0067">ATP-binding</keyword>
<dbReference type="Proteomes" id="UP001165079">
    <property type="component" value="Unassembled WGS sequence"/>
</dbReference>
<name>A0A9W6W9F5_9ACTN</name>
<dbReference type="InterPro" id="IPR037118">
    <property type="entry name" value="Val-tRNA_synth_C_sf"/>
</dbReference>
<dbReference type="PANTHER" id="PTHR42855">
    <property type="entry name" value="ABC TRANSPORTER ATP-BINDING SUBUNIT"/>
    <property type="match status" value="1"/>
</dbReference>
<dbReference type="PROSITE" id="PS50893">
    <property type="entry name" value="ABC_TRANSPORTER_2"/>
    <property type="match status" value="2"/>
</dbReference>
<keyword evidence="1" id="KW-0547">Nucleotide-binding</keyword>
<comment type="caution">
    <text evidence="5">The sequence shown here is derived from an EMBL/GenBank/DDBJ whole genome shotgun (WGS) entry which is preliminary data.</text>
</comment>
<gene>
    <name evidence="5" type="ORF">Afil01_14020</name>
</gene>
<evidence type="ECO:0000259" key="4">
    <source>
        <dbReference type="PROSITE" id="PS50893"/>
    </source>
</evidence>
<dbReference type="Pfam" id="PF16326">
    <property type="entry name" value="ABC_tran_CTD"/>
    <property type="match status" value="1"/>
</dbReference>
<dbReference type="InterPro" id="IPR017871">
    <property type="entry name" value="ABC_transporter-like_CS"/>
</dbReference>
<dbReference type="SUPFAM" id="SSF52540">
    <property type="entry name" value="P-loop containing nucleoside triphosphate hydrolases"/>
    <property type="match status" value="2"/>
</dbReference>